<protein>
    <submittedName>
        <fullName evidence="1">Ubiquinone biosynthesis protein COQ7</fullName>
    </submittedName>
</protein>
<dbReference type="Gene3D" id="1.20.1260.10">
    <property type="match status" value="1"/>
</dbReference>
<organism evidence="1 2">
    <name type="scientific">Desulfosporosinus acididurans</name>
    <dbReference type="NCBI Taxonomy" id="476652"/>
    <lineage>
        <taxon>Bacteria</taxon>
        <taxon>Bacillati</taxon>
        <taxon>Bacillota</taxon>
        <taxon>Clostridia</taxon>
        <taxon>Eubacteriales</taxon>
        <taxon>Desulfitobacteriaceae</taxon>
        <taxon>Desulfosporosinus</taxon>
    </lineage>
</organism>
<dbReference type="Proteomes" id="UP000036356">
    <property type="component" value="Unassembled WGS sequence"/>
</dbReference>
<dbReference type="STRING" id="476652.DEAC_c15030"/>
<name>A0A0J1FTN9_9FIRM</name>
<dbReference type="EMBL" id="LDZY01000004">
    <property type="protein sequence ID" value="KLU66835.1"/>
    <property type="molecule type" value="Genomic_DNA"/>
</dbReference>
<dbReference type="PATRIC" id="fig|476652.3.peg.1549"/>
<dbReference type="InterPro" id="IPR012347">
    <property type="entry name" value="Ferritin-like"/>
</dbReference>
<accession>A0A0J1FTN9</accession>
<comment type="caution">
    <text evidence="1">The sequence shown here is derived from an EMBL/GenBank/DDBJ whole genome shotgun (WGS) entry which is preliminary data.</text>
</comment>
<evidence type="ECO:0000313" key="1">
    <source>
        <dbReference type="EMBL" id="KLU66835.1"/>
    </source>
</evidence>
<dbReference type="Pfam" id="PF03232">
    <property type="entry name" value="COQ7"/>
    <property type="match status" value="1"/>
</dbReference>
<proteinExistence type="predicted"/>
<reference evidence="1 2" key="1">
    <citation type="submission" date="2015-06" db="EMBL/GenBank/DDBJ databases">
        <title>Draft genome of the moderately acidophilic sulfate reducer Candidatus Desulfosporosinus acididurans strain M1.</title>
        <authorList>
            <person name="Poehlein A."/>
            <person name="Petzsch P."/>
            <person name="Johnson B.D."/>
            <person name="Schloemann M."/>
            <person name="Daniel R."/>
            <person name="Muehling M."/>
        </authorList>
    </citation>
    <scope>NUCLEOTIDE SEQUENCE [LARGE SCALE GENOMIC DNA]</scope>
    <source>
        <strain evidence="1 2">M1</strain>
    </source>
</reference>
<keyword evidence="2" id="KW-1185">Reference proteome</keyword>
<sequence length="148" mass="17254">MDPKLLTRFKEFYTLETFQVAYYQEQINASTDEYYCYAFEKMAQIESGHVAFFAEELDKANVELPVIKGPVFKLAGTLLGDVVRASGSHNTCKFGVALENKAVETYQAFIHECIDKKYAILRRNLMEYRLDEEFHSLWLQSYMKNHPN</sequence>
<dbReference type="RefSeq" id="WP_047809354.1">
    <property type="nucleotide sequence ID" value="NZ_LDZY01000004.1"/>
</dbReference>
<evidence type="ECO:0000313" key="2">
    <source>
        <dbReference type="Proteomes" id="UP000036356"/>
    </source>
</evidence>
<dbReference type="AlphaFoldDB" id="A0A0J1FTN9"/>
<dbReference type="InterPro" id="IPR009078">
    <property type="entry name" value="Ferritin-like_SF"/>
</dbReference>
<dbReference type="SUPFAM" id="SSF47240">
    <property type="entry name" value="Ferritin-like"/>
    <property type="match status" value="1"/>
</dbReference>
<keyword evidence="1" id="KW-0830">Ubiquinone</keyword>
<gene>
    <name evidence="1" type="ORF">DEAC_c15030</name>
</gene>